<feature type="site" description="Lowers pKa of active site Tyr" evidence="4">
    <location>
        <position position="83"/>
    </location>
</feature>
<proteinExistence type="predicted"/>
<comment type="caution">
    <text evidence="6">The sequence shown here is derived from an EMBL/GenBank/DDBJ whole genome shotgun (WGS) entry which is preliminary data.</text>
</comment>
<dbReference type="InterPro" id="IPR036812">
    <property type="entry name" value="NAD(P)_OxRdtase_dom_sf"/>
</dbReference>
<feature type="active site" description="Proton donor" evidence="2">
    <location>
        <position position="58"/>
    </location>
</feature>
<dbReference type="CDD" id="cd19071">
    <property type="entry name" value="AKR_AKR1-5-like"/>
    <property type="match status" value="1"/>
</dbReference>
<protein>
    <recommendedName>
        <fullName evidence="5">NADP-dependent oxidoreductase domain-containing protein</fullName>
    </recommendedName>
</protein>
<evidence type="ECO:0000256" key="3">
    <source>
        <dbReference type="PIRSR" id="PIRSR000097-2"/>
    </source>
</evidence>
<dbReference type="PANTHER" id="PTHR11732">
    <property type="entry name" value="ALDO/KETO REDUCTASE"/>
    <property type="match status" value="1"/>
</dbReference>
<gene>
    <name evidence="6" type="ORF">QCA50_004483</name>
</gene>
<evidence type="ECO:0000256" key="2">
    <source>
        <dbReference type="PIRSR" id="PIRSR000097-1"/>
    </source>
</evidence>
<dbReference type="PIRSF" id="PIRSF000097">
    <property type="entry name" value="AKR"/>
    <property type="match status" value="1"/>
</dbReference>
<evidence type="ECO:0000313" key="7">
    <source>
        <dbReference type="Proteomes" id="UP001385951"/>
    </source>
</evidence>
<dbReference type="Gene3D" id="3.20.20.100">
    <property type="entry name" value="NADP-dependent oxidoreductase domain"/>
    <property type="match status" value="1"/>
</dbReference>
<keyword evidence="7" id="KW-1185">Reference proteome</keyword>
<keyword evidence="1" id="KW-0560">Oxidoreductase</keyword>
<dbReference type="PRINTS" id="PR00069">
    <property type="entry name" value="ALDKETRDTASE"/>
</dbReference>
<dbReference type="InterPro" id="IPR018170">
    <property type="entry name" value="Aldo/ket_reductase_CS"/>
</dbReference>
<reference evidence="6 7" key="1">
    <citation type="submission" date="2022-09" db="EMBL/GenBank/DDBJ databases">
        <authorList>
            <person name="Palmer J.M."/>
        </authorList>
    </citation>
    <scope>NUCLEOTIDE SEQUENCE [LARGE SCALE GENOMIC DNA]</scope>
    <source>
        <strain evidence="6 7">DSM 7382</strain>
    </source>
</reference>
<sequence length="316" mass="35073">MSVLEIPIRKLNTGASVPGIGIGCASNERTPEAFRATKPWILNAIQSGYRHLDTASLYGTEESVGLAVKESGVPREELFVTTKLPWSHTSIFWKSLYDSLDRLDIDYVDMYLMHSPMSWKYIGDGFELDKIFPRDSDGNALLLDHPNFSDTWATMEMALATGKVKAIGVSNFSIKNLEKLLETAKVVPAVNQVEMHPLLVEEELLQYCKSKGIVVVAYSPTGFSDVLTLPLIQKLAEKYSTSAVQLVLSWHIARGVIPVPQSTNPGRQLQNLTLPVLEAEDVKAISSLDQGKRLTQKIDEKDGKLWGAWTAEQLGW</sequence>
<evidence type="ECO:0000256" key="1">
    <source>
        <dbReference type="ARBA" id="ARBA00023002"/>
    </source>
</evidence>
<dbReference type="Proteomes" id="UP001385951">
    <property type="component" value="Unassembled WGS sequence"/>
</dbReference>
<dbReference type="FunFam" id="3.20.20.100:FF:000002">
    <property type="entry name" value="2,5-diketo-D-gluconic acid reductase A"/>
    <property type="match status" value="1"/>
</dbReference>
<organism evidence="6 7">
    <name type="scientific">Cerrena zonata</name>
    <dbReference type="NCBI Taxonomy" id="2478898"/>
    <lineage>
        <taxon>Eukaryota</taxon>
        <taxon>Fungi</taxon>
        <taxon>Dikarya</taxon>
        <taxon>Basidiomycota</taxon>
        <taxon>Agaricomycotina</taxon>
        <taxon>Agaricomycetes</taxon>
        <taxon>Polyporales</taxon>
        <taxon>Cerrenaceae</taxon>
        <taxon>Cerrena</taxon>
    </lineage>
</organism>
<evidence type="ECO:0000256" key="4">
    <source>
        <dbReference type="PIRSR" id="PIRSR000097-3"/>
    </source>
</evidence>
<name>A0AAW0GGX8_9APHY</name>
<dbReference type="PROSITE" id="PS00062">
    <property type="entry name" value="ALDOKETO_REDUCTASE_2"/>
    <property type="match status" value="1"/>
</dbReference>
<evidence type="ECO:0000259" key="5">
    <source>
        <dbReference type="Pfam" id="PF00248"/>
    </source>
</evidence>
<feature type="binding site" evidence="3">
    <location>
        <position position="114"/>
    </location>
    <ligand>
        <name>substrate</name>
    </ligand>
</feature>
<dbReference type="SUPFAM" id="SSF51430">
    <property type="entry name" value="NAD(P)-linked oxidoreductase"/>
    <property type="match status" value="1"/>
</dbReference>
<dbReference type="GO" id="GO:0016616">
    <property type="term" value="F:oxidoreductase activity, acting on the CH-OH group of donors, NAD or NADP as acceptor"/>
    <property type="evidence" value="ECO:0007669"/>
    <property type="project" value="UniProtKB-ARBA"/>
</dbReference>
<dbReference type="InterPro" id="IPR020471">
    <property type="entry name" value="AKR"/>
</dbReference>
<dbReference type="EMBL" id="JASBNA010000004">
    <property type="protein sequence ID" value="KAK7692848.1"/>
    <property type="molecule type" value="Genomic_DNA"/>
</dbReference>
<dbReference type="PROSITE" id="PS00798">
    <property type="entry name" value="ALDOKETO_REDUCTASE_1"/>
    <property type="match status" value="1"/>
</dbReference>
<evidence type="ECO:0000313" key="6">
    <source>
        <dbReference type="EMBL" id="KAK7692848.1"/>
    </source>
</evidence>
<dbReference type="Pfam" id="PF00248">
    <property type="entry name" value="Aldo_ket_red"/>
    <property type="match status" value="1"/>
</dbReference>
<dbReference type="AlphaFoldDB" id="A0AAW0GGX8"/>
<accession>A0AAW0GGX8</accession>
<dbReference type="InterPro" id="IPR023210">
    <property type="entry name" value="NADP_OxRdtase_dom"/>
</dbReference>
<feature type="domain" description="NADP-dependent oxidoreductase" evidence="5">
    <location>
        <begin position="20"/>
        <end position="289"/>
    </location>
</feature>